<comment type="caution">
    <text evidence="3">The sequence shown here is derived from an EMBL/GenBank/DDBJ whole genome shotgun (WGS) entry which is preliminary data.</text>
</comment>
<name>A0A163PPT2_9CELL</name>
<evidence type="ECO:0000313" key="3">
    <source>
        <dbReference type="EMBL" id="KZM33373.1"/>
    </source>
</evidence>
<keyword evidence="2" id="KW-1133">Transmembrane helix</keyword>
<feature type="region of interest" description="Disordered" evidence="1">
    <location>
        <begin position="563"/>
        <end position="590"/>
    </location>
</feature>
<organism evidence="3 5">
    <name type="scientific">Oerskovia enterophila</name>
    <dbReference type="NCBI Taxonomy" id="43678"/>
    <lineage>
        <taxon>Bacteria</taxon>
        <taxon>Bacillati</taxon>
        <taxon>Actinomycetota</taxon>
        <taxon>Actinomycetes</taxon>
        <taxon>Micrococcales</taxon>
        <taxon>Cellulomonadaceae</taxon>
        <taxon>Oerskovia</taxon>
    </lineage>
</organism>
<reference evidence="4 6" key="2">
    <citation type="submission" date="2016-06" db="EMBL/GenBank/DDBJ databases">
        <title>Genome sequence of Oerskovia enterophila DSM 43852.</title>
        <authorList>
            <person name="Poehlein A."/>
            <person name="Jag V."/>
            <person name="Bengelsdorf F.R."/>
            <person name="Daniel R."/>
            <person name="Duerre P."/>
        </authorList>
    </citation>
    <scope>NUCLEOTIDE SEQUENCE [LARGE SCALE GENOMIC DNA]</scope>
    <source>
        <strain evidence="4 6">DSM 43852</strain>
    </source>
</reference>
<dbReference type="Proteomes" id="UP000093412">
    <property type="component" value="Unassembled WGS sequence"/>
</dbReference>
<feature type="compositionally biased region" description="Low complexity" evidence="1">
    <location>
        <begin position="566"/>
        <end position="587"/>
    </location>
</feature>
<evidence type="ECO:0000256" key="1">
    <source>
        <dbReference type="SAM" id="MobiDB-lite"/>
    </source>
</evidence>
<dbReference type="Proteomes" id="UP000076447">
    <property type="component" value="Unassembled WGS sequence"/>
</dbReference>
<dbReference type="AlphaFoldDB" id="A0A163PPT2"/>
<evidence type="ECO:0000256" key="2">
    <source>
        <dbReference type="SAM" id="Phobius"/>
    </source>
</evidence>
<proteinExistence type="predicted"/>
<dbReference type="OrthoDB" id="3203519at2"/>
<reference evidence="3 5" key="1">
    <citation type="submission" date="2016-01" db="EMBL/GenBank/DDBJ databases">
        <title>Genome sequence of Oerskovia enterophila VJag, an agar and cellulose degrading bacterium.</title>
        <authorList>
            <person name="Poehlein A."/>
            <person name="Jag V."/>
            <person name="Bengelsdorf F."/>
            <person name="Duerre P."/>
            <person name="Daniel R."/>
        </authorList>
    </citation>
    <scope>NUCLEOTIDE SEQUENCE [LARGE SCALE GENOMIC DNA]</scope>
    <source>
        <strain evidence="3 5">VJag</strain>
    </source>
</reference>
<feature type="transmembrane region" description="Helical" evidence="2">
    <location>
        <begin position="25"/>
        <end position="47"/>
    </location>
</feature>
<evidence type="ECO:0000313" key="6">
    <source>
        <dbReference type="Proteomes" id="UP000093412"/>
    </source>
</evidence>
<keyword evidence="2" id="KW-0472">Membrane</keyword>
<keyword evidence="6" id="KW-1185">Reference proteome</keyword>
<evidence type="ECO:0008006" key="7">
    <source>
        <dbReference type="Google" id="ProtNLM"/>
    </source>
</evidence>
<evidence type="ECO:0000313" key="5">
    <source>
        <dbReference type="Proteomes" id="UP000076447"/>
    </source>
</evidence>
<accession>A0A163PPT2</accession>
<dbReference type="Pfam" id="PF13196">
    <property type="entry name" value="DUF4012"/>
    <property type="match status" value="1"/>
</dbReference>
<dbReference type="STRING" id="43678.OJAG_36910"/>
<sequence>MSAPDAAVPTPQPTHRPTKRKGRTAGWVILALFLLLVAFLVCAGLLARDALAARSSLTEAIEKVPAVEEALRSGDGAAAEAALAEVQPLTADARSSTDGPLWWLAERAPFFGADVRAFSTAAWALDEITQDVLPPLAAAAATVSEGGVQVNDGTVDLAPLTAAAPRIESAAGTMSTVVDRVDALDVADLHDELAGPVVDLQDKVGTLDGLVTTAHRTTTLLPAMLGAEGPRTYLVMALNSAELRSPGGIPGAFALIGTENGTITLGGQASTSAVGPFPGGIRPLAPADEELFGPNMAVYVQDTVFTPDFPTAAPLAAAMWEASQGQAVDGILTLDPVALSYLLEATGPVDVAGTTIDAGNAVSTLLSDAYAELEPGDETDAFFAAVASSVLSTALSGGTDAGSLLDAVRRAASEHRVLVWSSHEDEQDLLSDTVISGDISSSDRAADSIGIFFNDATAGKMDYYLDSTVQHVASECSASGRTDTFRVDLTSDAPADAATDLPWYVTGGGISGTPPGNIRTDLFLYPPRGGRIVNTVADGTLTGSKVVESHGRAVATLPRELSPGQSTSVTFTVTSDGTGGTSSSSGTRQIDLWSTPTIRQGGLATIEVPVCG</sequence>
<dbReference type="EMBL" id="LRIE01000085">
    <property type="protein sequence ID" value="KZM33373.1"/>
    <property type="molecule type" value="Genomic_DNA"/>
</dbReference>
<dbReference type="RefSeq" id="WP_068626162.1">
    <property type="nucleotide sequence ID" value="NZ_LRIE01000085.1"/>
</dbReference>
<dbReference type="PATRIC" id="fig|43678.3.peg.3857"/>
<evidence type="ECO:0000313" key="4">
    <source>
        <dbReference type="EMBL" id="OCI30556.1"/>
    </source>
</evidence>
<dbReference type="InterPro" id="IPR025101">
    <property type="entry name" value="DUF4012"/>
</dbReference>
<keyword evidence="2" id="KW-0812">Transmembrane</keyword>
<gene>
    <name evidence="4" type="ORF">OERS_27190</name>
    <name evidence="3" type="ORF">OJAG_36910</name>
</gene>
<dbReference type="EMBL" id="MAQA01000033">
    <property type="protein sequence ID" value="OCI30556.1"/>
    <property type="molecule type" value="Genomic_DNA"/>
</dbReference>
<feature type="region of interest" description="Disordered" evidence="1">
    <location>
        <begin position="1"/>
        <end position="20"/>
    </location>
</feature>
<protein>
    <recommendedName>
        <fullName evidence="7">DUF4012 domain-containing protein</fullName>
    </recommendedName>
</protein>